<dbReference type="AlphaFoldDB" id="A0AAW2YVB2"/>
<sequence length="199" mass="22812">MKYDLSLSVETLEKKKLRKRDKAVQSWLHLSDKALKKQKEYNEALHTWFSHADWHKMNIKHNKQKPVVTVAGPPNKGKVYQDSIFRKVGSPEVSTKLRSGIVDRLKTSPIGSDRHLLIHDPTLLSQKSMTKNLNIVNMTHDIESNTNANNIWWPAGKKRESFKWKIGGGQHSNKSSSKRSHTVAKEIIPPMFVSRKTNV</sequence>
<dbReference type="Proteomes" id="UP001431209">
    <property type="component" value="Unassembled WGS sequence"/>
</dbReference>
<protein>
    <submittedName>
        <fullName evidence="1">Uncharacterized protein</fullName>
    </submittedName>
</protein>
<name>A0AAW2YVB2_9EUKA</name>
<accession>A0AAW2YVB2</accession>
<evidence type="ECO:0000313" key="1">
    <source>
        <dbReference type="EMBL" id="KAL0480172.1"/>
    </source>
</evidence>
<comment type="caution">
    <text evidence="1">The sequence shown here is derived from an EMBL/GenBank/DDBJ whole genome shotgun (WGS) entry which is preliminary data.</text>
</comment>
<evidence type="ECO:0000313" key="2">
    <source>
        <dbReference type="Proteomes" id="UP001431209"/>
    </source>
</evidence>
<keyword evidence="2" id="KW-1185">Reference proteome</keyword>
<organism evidence="1 2">
    <name type="scientific">Acrasis kona</name>
    <dbReference type="NCBI Taxonomy" id="1008807"/>
    <lineage>
        <taxon>Eukaryota</taxon>
        <taxon>Discoba</taxon>
        <taxon>Heterolobosea</taxon>
        <taxon>Tetramitia</taxon>
        <taxon>Eutetramitia</taxon>
        <taxon>Acrasidae</taxon>
        <taxon>Acrasis</taxon>
    </lineage>
</organism>
<proteinExistence type="predicted"/>
<reference evidence="1 2" key="1">
    <citation type="submission" date="2024-03" db="EMBL/GenBank/DDBJ databases">
        <title>The Acrasis kona genome and developmental transcriptomes reveal deep origins of eukaryotic multicellular pathways.</title>
        <authorList>
            <person name="Sheikh S."/>
            <person name="Fu C.-J."/>
            <person name="Brown M.W."/>
            <person name="Baldauf S.L."/>
        </authorList>
    </citation>
    <scope>NUCLEOTIDE SEQUENCE [LARGE SCALE GENOMIC DNA]</scope>
    <source>
        <strain evidence="1 2">ATCC MYA-3509</strain>
    </source>
</reference>
<dbReference type="EMBL" id="JAOPGA020000638">
    <property type="protein sequence ID" value="KAL0480172.1"/>
    <property type="molecule type" value="Genomic_DNA"/>
</dbReference>
<gene>
    <name evidence="1" type="ORF">AKO1_004954</name>
</gene>